<dbReference type="Proteomes" id="UP000666915">
    <property type="component" value="Unassembled WGS sequence"/>
</dbReference>
<dbReference type="InterPro" id="IPR043426">
    <property type="entry name" value="MltB-like"/>
</dbReference>
<gene>
    <name evidence="2" type="ORF">J4557_11895</name>
</gene>
<feature type="domain" description="Transglycosylase SLT" evidence="1">
    <location>
        <begin position="91"/>
        <end position="140"/>
    </location>
</feature>
<dbReference type="EMBL" id="JAGEOK010000007">
    <property type="protein sequence ID" value="MBO2438220.1"/>
    <property type="molecule type" value="Genomic_DNA"/>
</dbReference>
<organism evidence="2 3">
    <name type="scientific">Actinomadura nitritigenes</name>
    <dbReference type="NCBI Taxonomy" id="134602"/>
    <lineage>
        <taxon>Bacteria</taxon>
        <taxon>Bacillati</taxon>
        <taxon>Actinomycetota</taxon>
        <taxon>Actinomycetes</taxon>
        <taxon>Streptosporangiales</taxon>
        <taxon>Thermomonosporaceae</taxon>
        <taxon>Actinomadura</taxon>
    </lineage>
</organism>
<protein>
    <submittedName>
        <fullName evidence="2">Lytic transglycosylase domain-containing protein</fullName>
    </submittedName>
</protein>
<dbReference type="CDD" id="cd13399">
    <property type="entry name" value="Slt35-like"/>
    <property type="match status" value="1"/>
</dbReference>
<comment type="caution">
    <text evidence="2">The sequence shown here is derived from an EMBL/GenBank/DDBJ whole genome shotgun (WGS) entry which is preliminary data.</text>
</comment>
<dbReference type="PANTHER" id="PTHR30163">
    <property type="entry name" value="MEMBRANE-BOUND LYTIC MUREIN TRANSGLYCOSYLASE B"/>
    <property type="match status" value="1"/>
</dbReference>
<dbReference type="Pfam" id="PF13406">
    <property type="entry name" value="SLT_2"/>
    <property type="match status" value="1"/>
</dbReference>
<dbReference type="Gene3D" id="1.10.530.10">
    <property type="match status" value="1"/>
</dbReference>
<sequence>MGLVPNVAVLVNAPGVSPAKVVAAVRKILGGGANVVNLHDAKYQSSGTGGKATSYLDLYKQAATSCPGLSWTVLAAIGQVESDHGRNAGRSSAGALGPMQFMPATWKSYGVDGDGDGKADIMNPYDAIPGAAKYLCANGAGRGGQQLYRAIWHYNHADWYVQKVLNLARAYAARYS</sequence>
<proteinExistence type="predicted"/>
<dbReference type="InterPro" id="IPR031304">
    <property type="entry name" value="SLT_2"/>
</dbReference>
<name>A0ABS3QW79_9ACTN</name>
<dbReference type="SUPFAM" id="SSF53955">
    <property type="entry name" value="Lysozyme-like"/>
    <property type="match status" value="1"/>
</dbReference>
<evidence type="ECO:0000313" key="2">
    <source>
        <dbReference type="EMBL" id="MBO2438220.1"/>
    </source>
</evidence>
<reference evidence="2 3" key="1">
    <citation type="submission" date="2021-03" db="EMBL/GenBank/DDBJ databases">
        <authorList>
            <person name="Kanchanasin P."/>
            <person name="Saeng-In P."/>
            <person name="Phongsopitanun W."/>
            <person name="Yuki M."/>
            <person name="Kudo T."/>
            <person name="Ohkuma M."/>
            <person name="Tanasupawat S."/>
        </authorList>
    </citation>
    <scope>NUCLEOTIDE SEQUENCE [LARGE SCALE GENOMIC DNA]</scope>
    <source>
        <strain evidence="2 3">L46</strain>
    </source>
</reference>
<evidence type="ECO:0000313" key="3">
    <source>
        <dbReference type="Proteomes" id="UP000666915"/>
    </source>
</evidence>
<evidence type="ECO:0000259" key="1">
    <source>
        <dbReference type="Pfam" id="PF13406"/>
    </source>
</evidence>
<dbReference type="PANTHER" id="PTHR30163:SF8">
    <property type="entry name" value="LYTIC MUREIN TRANSGLYCOSYLASE"/>
    <property type="match status" value="1"/>
</dbReference>
<keyword evidence="3" id="KW-1185">Reference proteome</keyword>
<dbReference type="InterPro" id="IPR023346">
    <property type="entry name" value="Lysozyme-like_dom_sf"/>
</dbReference>
<accession>A0ABS3QW79</accession>